<dbReference type="AlphaFoldDB" id="A0A2M9BP27"/>
<name>A0A2M9BP27_9BACT</name>
<organism evidence="2 3">
    <name type="scientific">Hymenobacter chitinivorans DSM 11115</name>
    <dbReference type="NCBI Taxonomy" id="1121954"/>
    <lineage>
        <taxon>Bacteria</taxon>
        <taxon>Pseudomonadati</taxon>
        <taxon>Bacteroidota</taxon>
        <taxon>Cytophagia</taxon>
        <taxon>Cytophagales</taxon>
        <taxon>Hymenobacteraceae</taxon>
        <taxon>Hymenobacter</taxon>
    </lineage>
</organism>
<keyword evidence="1" id="KW-0812">Transmembrane</keyword>
<evidence type="ECO:0000256" key="1">
    <source>
        <dbReference type="SAM" id="Phobius"/>
    </source>
</evidence>
<comment type="caution">
    <text evidence="2">The sequence shown here is derived from an EMBL/GenBank/DDBJ whole genome shotgun (WGS) entry which is preliminary data.</text>
</comment>
<keyword evidence="3" id="KW-1185">Reference proteome</keyword>
<dbReference type="EMBL" id="PGFA01000001">
    <property type="protein sequence ID" value="PJJ59709.1"/>
    <property type="molecule type" value="Genomic_DNA"/>
</dbReference>
<keyword evidence="1" id="KW-0472">Membrane</keyword>
<proteinExistence type="predicted"/>
<reference evidence="2 3" key="1">
    <citation type="submission" date="2017-11" db="EMBL/GenBank/DDBJ databases">
        <title>Genomic Encyclopedia of Archaeal and Bacterial Type Strains, Phase II (KMG-II): From Individual Species to Whole Genera.</title>
        <authorList>
            <person name="Goeker M."/>
        </authorList>
    </citation>
    <scope>NUCLEOTIDE SEQUENCE [LARGE SCALE GENOMIC DNA]</scope>
    <source>
        <strain evidence="2 3">DSM 11115</strain>
    </source>
</reference>
<evidence type="ECO:0000313" key="2">
    <source>
        <dbReference type="EMBL" id="PJJ59709.1"/>
    </source>
</evidence>
<accession>A0A2M9BP27</accession>
<feature type="transmembrane region" description="Helical" evidence="1">
    <location>
        <begin position="47"/>
        <end position="68"/>
    </location>
</feature>
<sequence>MVARLPLQVTYIWTLMLFIALLVGLVSLWMAWPGLRRTAGTSPVSYALRWGLFGLLLGSTLFLLYLFYGLKTGAGTH</sequence>
<dbReference type="Proteomes" id="UP000228535">
    <property type="component" value="Unassembled WGS sequence"/>
</dbReference>
<keyword evidence="1" id="KW-1133">Transmembrane helix</keyword>
<protein>
    <submittedName>
        <fullName evidence="2">Uncharacterized protein</fullName>
    </submittedName>
</protein>
<evidence type="ECO:0000313" key="3">
    <source>
        <dbReference type="Proteomes" id="UP000228535"/>
    </source>
</evidence>
<gene>
    <name evidence="2" type="ORF">CLV45_1130</name>
</gene>
<feature type="transmembrane region" description="Helical" evidence="1">
    <location>
        <begin position="12"/>
        <end position="35"/>
    </location>
</feature>